<protein>
    <submittedName>
        <fullName evidence="1">Uncharacterized protein</fullName>
    </submittedName>
</protein>
<proteinExistence type="predicted"/>
<organism evidence="1 2">
    <name type="scientific">Helcococcus ovis</name>
    <dbReference type="NCBI Taxonomy" id="72026"/>
    <lineage>
        <taxon>Bacteria</taxon>
        <taxon>Bacillati</taxon>
        <taxon>Bacillota</taxon>
        <taxon>Tissierellia</taxon>
        <taxon>Tissierellales</taxon>
        <taxon>Peptoniphilaceae</taxon>
        <taxon>Helcococcus</taxon>
    </lineage>
</organism>
<name>A0A4R9BZW3_9FIRM</name>
<gene>
    <name evidence="1" type="ORF">EQF91_07240</name>
</gene>
<dbReference type="AlphaFoldDB" id="A0A4R9BZW3"/>
<dbReference type="EMBL" id="SCFR01000030">
    <property type="protein sequence ID" value="TFF64734.1"/>
    <property type="molecule type" value="Genomic_DNA"/>
</dbReference>
<keyword evidence="2" id="KW-1185">Reference proteome</keyword>
<dbReference type="RefSeq" id="WP_134744515.1">
    <property type="nucleotide sequence ID" value="NZ_CP119762.1"/>
</dbReference>
<comment type="caution">
    <text evidence="1">The sequence shown here is derived from an EMBL/GenBank/DDBJ whole genome shotgun (WGS) entry which is preliminary data.</text>
</comment>
<evidence type="ECO:0000313" key="1">
    <source>
        <dbReference type="EMBL" id="TFF64734.1"/>
    </source>
</evidence>
<reference evidence="1 2" key="1">
    <citation type="submission" date="2019-01" db="EMBL/GenBank/DDBJ databases">
        <title>Draft Genome Sequences of Helcococcus ovis Strains Isolated from the Uterus and Vagina of Dairy Cows with Metritis.</title>
        <authorList>
            <person name="Cunha F."/>
            <person name="Jeon S.J."/>
            <person name="Kutzer P."/>
            <person name="Galvao K.N."/>
        </authorList>
    </citation>
    <scope>NUCLEOTIDE SEQUENCE [LARGE SCALE GENOMIC DNA]</scope>
    <source>
        <strain evidence="1 2">KG-37</strain>
    </source>
</reference>
<sequence>MIKKIRISVSVLGLIVLFSIVFNSIVNAMQIDINMNRSFYETFSGGRRVEYHTGNIIPTDDVSGRAGKSLEAYANRPTYVKVEVKGISGGIGRHYTSHSNDNGDTWVYTPWTDDPNDDDTAEYAKYWFNGYIIELR</sequence>
<accession>A0A4R9BZW3</accession>
<dbReference type="Proteomes" id="UP000297454">
    <property type="component" value="Unassembled WGS sequence"/>
</dbReference>
<evidence type="ECO:0000313" key="2">
    <source>
        <dbReference type="Proteomes" id="UP000297454"/>
    </source>
</evidence>